<accession>A0ABT6GYV1</accession>
<feature type="compositionally biased region" description="Pro residues" evidence="1">
    <location>
        <begin position="70"/>
        <end position="84"/>
    </location>
</feature>
<dbReference type="PROSITE" id="PS51257">
    <property type="entry name" value="PROKAR_LIPOPROTEIN"/>
    <property type="match status" value="1"/>
</dbReference>
<evidence type="ECO:0000313" key="3">
    <source>
        <dbReference type="EMBL" id="MDG5486230.1"/>
    </source>
</evidence>
<reference evidence="3" key="1">
    <citation type="journal article" date="2023" name="Environ. Microbiol.">
        <title>The 2-methylpropene degradation pathway in Mycobacteriaceae family strains.</title>
        <authorList>
            <person name="Helbich S."/>
            <person name="Barrantes I."/>
            <person name="Dos Anjos Borges L.G."/>
            <person name="Pieper D.H."/>
            <person name="Vainshtein Y."/>
            <person name="Sohn K."/>
            <person name="Engesser K.H."/>
        </authorList>
    </citation>
    <scope>NUCLEOTIDE SEQUENCE</scope>
    <source>
        <strain evidence="3">IBE100</strain>
    </source>
</reference>
<evidence type="ECO:0000313" key="4">
    <source>
        <dbReference type="Proteomes" id="UP001154266"/>
    </source>
</evidence>
<sequence length="92" mass="9205">MRSVLGRRVAAIAGGAAVTAMVVLTASCSSEEEAPSETTETTTSETTTTTTTSAAPVEPTEKAPRLEPGGPNPFSPSVIAPPAPSATHPRTG</sequence>
<proteinExistence type="predicted"/>
<keyword evidence="4" id="KW-1185">Reference proteome</keyword>
<dbReference type="Proteomes" id="UP001154266">
    <property type="component" value="Unassembled WGS sequence"/>
</dbReference>
<evidence type="ECO:0000256" key="2">
    <source>
        <dbReference type="SAM" id="SignalP"/>
    </source>
</evidence>
<feature type="compositionally biased region" description="Low complexity" evidence="1">
    <location>
        <begin position="36"/>
        <end position="58"/>
    </location>
</feature>
<organism evidence="3 4">
    <name type="scientific">Mycolicibacterium gadium</name>
    <name type="common">Mycobacterium gadium</name>
    <dbReference type="NCBI Taxonomy" id="1794"/>
    <lineage>
        <taxon>Bacteria</taxon>
        <taxon>Bacillati</taxon>
        <taxon>Actinomycetota</taxon>
        <taxon>Actinomycetes</taxon>
        <taxon>Mycobacteriales</taxon>
        <taxon>Mycobacteriaceae</taxon>
        <taxon>Mycolicibacterium</taxon>
    </lineage>
</organism>
<comment type="caution">
    <text evidence="3">The sequence shown here is derived from an EMBL/GenBank/DDBJ whole genome shotgun (WGS) entry which is preliminary data.</text>
</comment>
<keyword evidence="2" id="KW-0732">Signal</keyword>
<feature type="signal peptide" evidence="2">
    <location>
        <begin position="1"/>
        <end position="25"/>
    </location>
</feature>
<feature type="region of interest" description="Disordered" evidence="1">
    <location>
        <begin position="27"/>
        <end position="92"/>
    </location>
</feature>
<dbReference type="EMBL" id="JAKZMO010000030">
    <property type="protein sequence ID" value="MDG5486230.1"/>
    <property type="molecule type" value="Genomic_DNA"/>
</dbReference>
<gene>
    <name evidence="3" type="ORF">MNO81_25835</name>
</gene>
<feature type="chain" id="PRO_5045840853" description="Lipoprotein" evidence="2">
    <location>
        <begin position="26"/>
        <end position="92"/>
    </location>
</feature>
<protein>
    <recommendedName>
        <fullName evidence="5">Lipoprotein</fullName>
    </recommendedName>
</protein>
<evidence type="ECO:0000256" key="1">
    <source>
        <dbReference type="SAM" id="MobiDB-lite"/>
    </source>
</evidence>
<name>A0ABT6GYV1_MYCGU</name>
<evidence type="ECO:0008006" key="5">
    <source>
        <dbReference type="Google" id="ProtNLM"/>
    </source>
</evidence>
<dbReference type="RefSeq" id="WP_163688939.1">
    <property type="nucleotide sequence ID" value="NZ_AP022608.1"/>
</dbReference>